<dbReference type="EMBL" id="SMJU01000025">
    <property type="protein sequence ID" value="TDB58081.1"/>
    <property type="molecule type" value="Genomic_DNA"/>
</dbReference>
<name>A0A4R4JW18_9BACT</name>
<dbReference type="Proteomes" id="UP000295706">
    <property type="component" value="Unassembled WGS sequence"/>
</dbReference>
<dbReference type="OrthoDB" id="961541at2"/>
<dbReference type="Gene3D" id="1.10.10.10">
    <property type="entry name" value="Winged helix-like DNA-binding domain superfamily/Winged helix DNA-binding domain"/>
    <property type="match status" value="1"/>
</dbReference>
<comment type="caution">
    <text evidence="2">The sequence shown here is derived from an EMBL/GenBank/DDBJ whole genome shotgun (WGS) entry which is preliminary data.</text>
</comment>
<accession>A0A4R4JW18</accession>
<evidence type="ECO:0000313" key="2">
    <source>
        <dbReference type="EMBL" id="TDB58081.1"/>
    </source>
</evidence>
<sequence length="92" mass="10751">MDQSDTLDISKFHTLIPCEWRVLLCLSEDRSNSEIANRLCLSKKSVETYQTRIGIKLEITGRSKVAFFARRNRIMILKVYDQICLSKKNKKL</sequence>
<dbReference type="Pfam" id="PF00196">
    <property type="entry name" value="GerE"/>
    <property type="match status" value="1"/>
</dbReference>
<dbReference type="InterPro" id="IPR016032">
    <property type="entry name" value="Sig_transdc_resp-reg_C-effctor"/>
</dbReference>
<protein>
    <submittedName>
        <fullName evidence="2">Response regulator transcription factor</fullName>
    </submittedName>
</protein>
<dbReference type="GO" id="GO:0006355">
    <property type="term" value="P:regulation of DNA-templated transcription"/>
    <property type="evidence" value="ECO:0007669"/>
    <property type="project" value="InterPro"/>
</dbReference>
<keyword evidence="3" id="KW-1185">Reference proteome</keyword>
<organism evidence="2 3">
    <name type="scientific">Arundinibacter roseus</name>
    <dbReference type="NCBI Taxonomy" id="2070510"/>
    <lineage>
        <taxon>Bacteria</taxon>
        <taxon>Pseudomonadati</taxon>
        <taxon>Bacteroidota</taxon>
        <taxon>Cytophagia</taxon>
        <taxon>Cytophagales</taxon>
        <taxon>Spirosomataceae</taxon>
        <taxon>Arundinibacter</taxon>
    </lineage>
</organism>
<reference evidence="2 3" key="1">
    <citation type="submission" date="2019-02" db="EMBL/GenBank/DDBJ databases">
        <title>Arundinibacter roseus gen. nov., sp. nov., a new member of the family Cytophagaceae.</title>
        <authorList>
            <person name="Szuroczki S."/>
            <person name="Khayer B."/>
            <person name="Sproer C."/>
            <person name="Toumi M."/>
            <person name="Szabo A."/>
            <person name="Felfoldi T."/>
            <person name="Schumann P."/>
            <person name="Toth E."/>
        </authorList>
    </citation>
    <scope>NUCLEOTIDE SEQUENCE [LARGE SCALE GENOMIC DNA]</scope>
    <source>
        <strain evidence="2 3">DMA-k-7a</strain>
    </source>
</reference>
<evidence type="ECO:0000259" key="1">
    <source>
        <dbReference type="PROSITE" id="PS00622"/>
    </source>
</evidence>
<feature type="domain" description="HTH luxR-type" evidence="1">
    <location>
        <begin position="29"/>
        <end position="56"/>
    </location>
</feature>
<dbReference type="SUPFAM" id="SSF46894">
    <property type="entry name" value="C-terminal effector domain of the bipartite response regulators"/>
    <property type="match status" value="1"/>
</dbReference>
<dbReference type="InterPro" id="IPR036388">
    <property type="entry name" value="WH-like_DNA-bd_sf"/>
</dbReference>
<dbReference type="PROSITE" id="PS00622">
    <property type="entry name" value="HTH_LUXR_1"/>
    <property type="match status" value="1"/>
</dbReference>
<gene>
    <name evidence="2" type="ORF">EZE20_23260</name>
</gene>
<dbReference type="AlphaFoldDB" id="A0A4R4JW18"/>
<proteinExistence type="predicted"/>
<dbReference type="InterPro" id="IPR000792">
    <property type="entry name" value="Tscrpt_reg_LuxR_C"/>
</dbReference>
<dbReference type="RefSeq" id="WP_132122304.1">
    <property type="nucleotide sequence ID" value="NZ_SMJU01000025.1"/>
</dbReference>
<dbReference type="SMART" id="SM00421">
    <property type="entry name" value="HTH_LUXR"/>
    <property type="match status" value="1"/>
</dbReference>
<dbReference type="GO" id="GO:0003677">
    <property type="term" value="F:DNA binding"/>
    <property type="evidence" value="ECO:0007669"/>
    <property type="project" value="InterPro"/>
</dbReference>
<evidence type="ECO:0000313" key="3">
    <source>
        <dbReference type="Proteomes" id="UP000295706"/>
    </source>
</evidence>